<keyword evidence="2" id="KW-0732">Signal</keyword>
<evidence type="ECO:0000313" key="6">
    <source>
        <dbReference type="Proteomes" id="UP001242288"/>
    </source>
</evidence>
<reference evidence="4" key="1">
    <citation type="submission" date="2022-06" db="EMBL/GenBank/DDBJ databases">
        <title>PHB producers.</title>
        <authorList>
            <person name="Besaury L."/>
        </authorList>
    </citation>
    <scope>NUCLEOTIDE SEQUENCE</scope>
    <source>
        <strain evidence="4 5">SEWS6</strain>
    </source>
</reference>
<dbReference type="Proteomes" id="UP001242288">
    <property type="component" value="Unassembled WGS sequence"/>
</dbReference>
<proteinExistence type="predicted"/>
<dbReference type="EMBL" id="JAMXWF010000002">
    <property type="protein sequence ID" value="MDQ6406417.1"/>
    <property type="molecule type" value="Genomic_DNA"/>
</dbReference>
<protein>
    <submittedName>
        <fullName evidence="4">Uncharacterized protein</fullName>
    </submittedName>
</protein>
<accession>A0AAP5EUA1</accession>
<keyword evidence="1" id="KW-0472">Membrane</keyword>
<feature type="transmembrane region" description="Helical" evidence="1">
    <location>
        <begin position="92"/>
        <end position="110"/>
    </location>
</feature>
<feature type="transmembrane region" description="Helical" evidence="1">
    <location>
        <begin position="66"/>
        <end position="86"/>
    </location>
</feature>
<dbReference type="EMBL" id="JAPKHW010000002">
    <property type="protein sequence ID" value="MCX4144585.1"/>
    <property type="molecule type" value="Genomic_DNA"/>
</dbReference>
<gene>
    <name evidence="4" type="ORF">NIE36_04195</name>
    <name evidence="3" type="ORF">OSB80_04205</name>
</gene>
<organism evidence="4 6">
    <name type="scientific">Paraburkholderia madseniana</name>
    <dbReference type="NCBI Taxonomy" id="2599607"/>
    <lineage>
        <taxon>Bacteria</taxon>
        <taxon>Pseudomonadati</taxon>
        <taxon>Pseudomonadota</taxon>
        <taxon>Betaproteobacteria</taxon>
        <taxon>Burkholderiales</taxon>
        <taxon>Burkholderiaceae</taxon>
        <taxon>Paraburkholderia</taxon>
    </lineage>
</organism>
<dbReference type="Proteomes" id="UP001209412">
    <property type="component" value="Unassembled WGS sequence"/>
</dbReference>
<evidence type="ECO:0000256" key="1">
    <source>
        <dbReference type="SAM" id="Phobius"/>
    </source>
</evidence>
<keyword evidence="5" id="KW-1185">Reference proteome</keyword>
<name>A0AAP5EUA1_9BURK</name>
<comment type="caution">
    <text evidence="4">The sequence shown here is derived from an EMBL/GenBank/DDBJ whole genome shotgun (WGS) entry which is preliminary data.</text>
</comment>
<keyword evidence="1" id="KW-0812">Transmembrane</keyword>
<dbReference type="RefSeq" id="WP_266256727.1">
    <property type="nucleotide sequence ID" value="NZ_JAMXWF010000002.1"/>
</dbReference>
<evidence type="ECO:0000313" key="3">
    <source>
        <dbReference type="EMBL" id="MCX4144585.1"/>
    </source>
</evidence>
<dbReference type="AlphaFoldDB" id="A0AAP5EUA1"/>
<feature type="transmembrane region" description="Helical" evidence="1">
    <location>
        <begin position="38"/>
        <end position="59"/>
    </location>
</feature>
<keyword evidence="1" id="KW-1133">Transmembrane helix</keyword>
<evidence type="ECO:0000256" key="2">
    <source>
        <dbReference type="SAM" id="SignalP"/>
    </source>
</evidence>
<sequence length="121" mass="12562">MSTKFAFCVCATITCVNAPVSAAFSLAMVIGQPAVQIAAMYGVARSVPLAIAALIAFAIRSRSGVTVLALLLGSIQICDALVGWFSHDVMKTIGPVTLTVLTILSVIILVRTIRQNSSVPG</sequence>
<feature type="chain" id="PRO_5042993370" evidence="2">
    <location>
        <begin position="23"/>
        <end position="121"/>
    </location>
</feature>
<feature type="signal peptide" evidence="2">
    <location>
        <begin position="1"/>
        <end position="22"/>
    </location>
</feature>
<evidence type="ECO:0000313" key="4">
    <source>
        <dbReference type="EMBL" id="MDQ6406417.1"/>
    </source>
</evidence>
<evidence type="ECO:0000313" key="5">
    <source>
        <dbReference type="Proteomes" id="UP001209412"/>
    </source>
</evidence>